<accession>A0A1Y2I2U4</accession>
<name>A0A1Y2I2U4_9FUNG</name>
<keyword evidence="2" id="KW-1185">Reference proteome</keyword>
<dbReference type="Proteomes" id="UP000193411">
    <property type="component" value="Unassembled WGS sequence"/>
</dbReference>
<organism evidence="1 2">
    <name type="scientific">Catenaria anguillulae PL171</name>
    <dbReference type="NCBI Taxonomy" id="765915"/>
    <lineage>
        <taxon>Eukaryota</taxon>
        <taxon>Fungi</taxon>
        <taxon>Fungi incertae sedis</taxon>
        <taxon>Blastocladiomycota</taxon>
        <taxon>Blastocladiomycetes</taxon>
        <taxon>Blastocladiales</taxon>
        <taxon>Catenariaceae</taxon>
        <taxon>Catenaria</taxon>
    </lineage>
</organism>
<gene>
    <name evidence="1" type="ORF">BCR44DRAFT_1104636</name>
</gene>
<evidence type="ECO:0000313" key="1">
    <source>
        <dbReference type="EMBL" id="ORZ41049.1"/>
    </source>
</evidence>
<reference evidence="1 2" key="1">
    <citation type="submission" date="2016-07" db="EMBL/GenBank/DDBJ databases">
        <title>Pervasive Adenine N6-methylation of Active Genes in Fungi.</title>
        <authorList>
            <consortium name="DOE Joint Genome Institute"/>
            <person name="Mondo S.J."/>
            <person name="Dannebaum R.O."/>
            <person name="Kuo R.C."/>
            <person name="Labutti K."/>
            <person name="Haridas S."/>
            <person name="Kuo A."/>
            <person name="Salamov A."/>
            <person name="Ahrendt S.R."/>
            <person name="Lipzen A."/>
            <person name="Sullivan W."/>
            <person name="Andreopoulos W.B."/>
            <person name="Clum A."/>
            <person name="Lindquist E."/>
            <person name="Daum C."/>
            <person name="Ramamoorthy G.K."/>
            <person name="Gryganskyi A."/>
            <person name="Culley D."/>
            <person name="Magnuson J.K."/>
            <person name="James T.Y."/>
            <person name="O'Malley M.A."/>
            <person name="Stajich J.E."/>
            <person name="Spatafora J.W."/>
            <person name="Visel A."/>
            <person name="Grigoriev I.V."/>
        </authorList>
    </citation>
    <scope>NUCLEOTIDE SEQUENCE [LARGE SCALE GENOMIC DNA]</scope>
    <source>
        <strain evidence="1 2">PL171</strain>
    </source>
</reference>
<evidence type="ECO:0000313" key="2">
    <source>
        <dbReference type="Proteomes" id="UP000193411"/>
    </source>
</evidence>
<proteinExistence type="predicted"/>
<dbReference type="AlphaFoldDB" id="A0A1Y2I2U4"/>
<comment type="caution">
    <text evidence="1">The sequence shown here is derived from an EMBL/GenBank/DDBJ whole genome shotgun (WGS) entry which is preliminary data.</text>
</comment>
<sequence>MCTRTKRGSALFPPRVATSTMSCGFRWSPLVWAMDHLIKPVRRSAPCLGSGFAHSPCSCLVHNCQHPGRHVRLWLDWCRRHSPDQVALHWLFSQHQRLAHLGCLVRLARRATRNHIFHCIQSIDLVSRAN</sequence>
<dbReference type="EMBL" id="MCFL01000002">
    <property type="protein sequence ID" value="ORZ41049.1"/>
    <property type="molecule type" value="Genomic_DNA"/>
</dbReference>
<protein>
    <submittedName>
        <fullName evidence="1">Uncharacterized protein</fullName>
    </submittedName>
</protein>